<dbReference type="Pfam" id="PF13749">
    <property type="entry name" value="HATPase_c_4"/>
    <property type="match status" value="1"/>
</dbReference>
<dbReference type="Pfam" id="PF04326">
    <property type="entry name" value="SLFN_AlbA_2"/>
    <property type="match status" value="1"/>
</dbReference>
<evidence type="ECO:0000313" key="2">
    <source>
        <dbReference type="EMBL" id="SEF54238.1"/>
    </source>
</evidence>
<keyword evidence="2" id="KW-0067">ATP-binding</keyword>
<dbReference type="PANTHER" id="PTHR30595">
    <property type="entry name" value="GLPR-RELATED TRANSCRIPTIONAL REPRESSOR"/>
    <property type="match status" value="1"/>
</dbReference>
<protein>
    <submittedName>
        <fullName evidence="2">ATP-dependent DNA helicase RecG</fullName>
    </submittedName>
</protein>
<dbReference type="PANTHER" id="PTHR30595:SF6">
    <property type="entry name" value="SCHLAFEN ALBA-2 DOMAIN-CONTAINING PROTEIN"/>
    <property type="match status" value="1"/>
</dbReference>
<sequence length="557" mass="65045">MHQIMTEKELHDYLKTNYPIENEKCEWKEFKSLKSAVSGRTGDDVISYVSAIANMQGGSLVIGIQDQTHAVIGIQEFAEYTIENIRYRVVGNCPNLNADLFKVEQFISSDTNKAVWVFHIPKHQFRLPVYAHKKTWQRIDDNLVEMTKARLDAILEQVQVNEDWSKGIIPEASLEDLDSEAMKKARVEFKKRNPKYSDEVDNWNDLDFLNKAKLTIKGKITRTALILLGKDESEHYLGSSVKIRWNLKTIDNQDKDFEIFSIPFILSVDEVYKKIRNLKYRYLRDGTLFPDEVLRYEPFIIRESLNNAIAHQDYSKGARINVVEFEDDHLVFSNYGSFLPKSVEDVVLNDTPEEVYRNPFLVEAMKNLDMIETQGGGIRKIFNFQKQRFFPLPDYNFEDNKVKVTITGKILDENFAKILIKNLNLGLDEIILLDKVQKHKEISENEFKHLKKLKCVEGRRPNIYLSYKIIESTNDEDLKVEYLANRSFDDSHFKDMILEYLRKFGKTKRDKIENLIIPKLSAILTEEKKKKKVANFLFSLGKEGKIKCTPGYYWELI</sequence>
<name>A0A1H5SWE6_9FLAO</name>
<keyword evidence="2" id="KW-0378">Hydrolase</keyword>
<evidence type="ECO:0000313" key="3">
    <source>
        <dbReference type="Proteomes" id="UP000236737"/>
    </source>
</evidence>
<dbReference type="EMBL" id="FNVP01000001">
    <property type="protein sequence ID" value="SEF54238.1"/>
    <property type="molecule type" value="Genomic_DNA"/>
</dbReference>
<accession>A0A1H5SWE6</accession>
<proteinExistence type="predicted"/>
<evidence type="ECO:0000259" key="1">
    <source>
        <dbReference type="Pfam" id="PF04326"/>
    </source>
</evidence>
<gene>
    <name evidence="2" type="ORF">SAMN04488130_101451</name>
</gene>
<dbReference type="Gene3D" id="3.30.950.30">
    <property type="entry name" value="Schlafen, AAA domain"/>
    <property type="match status" value="1"/>
</dbReference>
<dbReference type="Proteomes" id="UP000236737">
    <property type="component" value="Unassembled WGS sequence"/>
</dbReference>
<dbReference type="AlphaFoldDB" id="A0A1H5SWE6"/>
<keyword evidence="2" id="KW-0547">Nucleotide-binding</keyword>
<organism evidence="2 3">
    <name type="scientific">Flavobacterium urumqiense</name>
    <dbReference type="NCBI Taxonomy" id="935224"/>
    <lineage>
        <taxon>Bacteria</taxon>
        <taxon>Pseudomonadati</taxon>
        <taxon>Bacteroidota</taxon>
        <taxon>Flavobacteriia</taxon>
        <taxon>Flavobacteriales</taxon>
        <taxon>Flavobacteriaceae</taxon>
        <taxon>Flavobacterium</taxon>
    </lineage>
</organism>
<feature type="domain" description="Schlafen AlbA-2" evidence="1">
    <location>
        <begin position="21"/>
        <end position="146"/>
    </location>
</feature>
<dbReference type="InterPro" id="IPR007421">
    <property type="entry name" value="Schlafen_AlbA_2_dom"/>
</dbReference>
<dbReference type="Gene3D" id="3.30.565.60">
    <property type="match status" value="1"/>
</dbReference>
<keyword evidence="2" id="KW-0347">Helicase</keyword>
<dbReference type="GO" id="GO:0004386">
    <property type="term" value="F:helicase activity"/>
    <property type="evidence" value="ECO:0007669"/>
    <property type="project" value="UniProtKB-KW"/>
</dbReference>
<reference evidence="3" key="1">
    <citation type="submission" date="2016-10" db="EMBL/GenBank/DDBJ databases">
        <authorList>
            <person name="Varghese N."/>
            <person name="Submissions S."/>
        </authorList>
    </citation>
    <scope>NUCLEOTIDE SEQUENCE [LARGE SCALE GENOMIC DNA]</scope>
    <source>
        <strain evidence="3">CGMCC 1.9230</strain>
    </source>
</reference>
<dbReference type="InterPro" id="IPR038475">
    <property type="entry name" value="RecG_C_sf"/>
</dbReference>
<dbReference type="InterPro" id="IPR038461">
    <property type="entry name" value="Schlafen_AlbA_2_dom_sf"/>
</dbReference>
<keyword evidence="3" id="KW-1185">Reference proteome</keyword>